<dbReference type="VEuPathDB" id="FungiDB:AB675_5287"/>
<sequence length="366" mass="40534">MAEDCMVCAGKRSENDAASSARVKLPCGHTHDVREVELANSVTLPSDKAELDTITPRKVVCPTTHCGADATCGQSLFNRFGRKITATGRTADFFFNKFMILDAMKEKITKTVKKVHSGMDPIFQYLDAPFTVISPAHVSGFCEEEVVGKFAKCEKALLQEWKYQSTVSTSFDTAALLEKLELPEALPRTLVHGMELPVRPMLFGMRLCRVMCLIRLVDVILSREDDVCVELAATLTDMIITKCCNNVTLLEKEAATALGTPAVRDRLRDASHVALEAIRFNVLRQGQQLESLGHYGAADQTTSCMEAMSSGKEMPTTFLNDNSTLSYGYQYDHNLVSKPCSNAQYGHLMLMKVGDEEKRCEECFAE</sequence>
<proteinExistence type="predicted"/>
<gene>
    <name evidence="1" type="ORF">AB675_5287</name>
</gene>
<dbReference type="EMBL" id="LFJN01000008">
    <property type="protein sequence ID" value="KPI41879.1"/>
    <property type="molecule type" value="Genomic_DNA"/>
</dbReference>
<reference evidence="1 2" key="1">
    <citation type="submission" date="2015-06" db="EMBL/GenBank/DDBJ databases">
        <title>Draft genome of the ant-associated black yeast Phialophora attae CBS 131958.</title>
        <authorList>
            <person name="Moreno L.F."/>
            <person name="Stielow B.J."/>
            <person name="de Hoog S."/>
            <person name="Vicente V.A."/>
            <person name="Weiss V.A."/>
            <person name="de Vries M."/>
            <person name="Cruz L.M."/>
            <person name="Souza E.M."/>
        </authorList>
    </citation>
    <scope>NUCLEOTIDE SEQUENCE [LARGE SCALE GENOMIC DNA]</scope>
    <source>
        <strain evidence="1 2">CBS 131958</strain>
    </source>
</reference>
<name>A0A0N0NNX2_9EURO</name>
<accession>A0A0N0NNX2</accession>
<protein>
    <submittedName>
        <fullName evidence="1">Uncharacterized protein</fullName>
    </submittedName>
</protein>
<dbReference type="GeneID" id="28737368"/>
<dbReference type="AlphaFoldDB" id="A0A0N0NNX2"/>
<dbReference type="Proteomes" id="UP000038010">
    <property type="component" value="Unassembled WGS sequence"/>
</dbReference>
<evidence type="ECO:0000313" key="2">
    <source>
        <dbReference type="Proteomes" id="UP000038010"/>
    </source>
</evidence>
<dbReference type="RefSeq" id="XP_018001842.1">
    <property type="nucleotide sequence ID" value="XM_018145488.1"/>
</dbReference>
<organism evidence="1 2">
    <name type="scientific">Cyphellophora attinorum</name>
    <dbReference type="NCBI Taxonomy" id="1664694"/>
    <lineage>
        <taxon>Eukaryota</taxon>
        <taxon>Fungi</taxon>
        <taxon>Dikarya</taxon>
        <taxon>Ascomycota</taxon>
        <taxon>Pezizomycotina</taxon>
        <taxon>Eurotiomycetes</taxon>
        <taxon>Chaetothyriomycetidae</taxon>
        <taxon>Chaetothyriales</taxon>
        <taxon>Cyphellophoraceae</taxon>
        <taxon>Cyphellophora</taxon>
    </lineage>
</organism>
<evidence type="ECO:0000313" key="1">
    <source>
        <dbReference type="EMBL" id="KPI41879.1"/>
    </source>
</evidence>
<comment type="caution">
    <text evidence="1">The sequence shown here is derived from an EMBL/GenBank/DDBJ whole genome shotgun (WGS) entry which is preliminary data.</text>
</comment>
<keyword evidence="2" id="KW-1185">Reference proteome</keyword>